<gene>
    <name evidence="1" type="ORF">WH47_04441</name>
</gene>
<dbReference type="GO" id="GO:0032259">
    <property type="term" value="P:methylation"/>
    <property type="evidence" value="ECO:0007669"/>
    <property type="project" value="UniProtKB-KW"/>
</dbReference>
<keyword evidence="1" id="KW-0489">Methyltransferase</keyword>
<keyword evidence="1" id="KW-0808">Transferase</keyword>
<dbReference type="AlphaFoldDB" id="A0A0L7QWV3"/>
<keyword evidence="2" id="KW-1185">Reference proteome</keyword>
<reference evidence="1 2" key="1">
    <citation type="submission" date="2015-07" db="EMBL/GenBank/DDBJ databases">
        <title>The genome of Habropoda laboriosa.</title>
        <authorList>
            <person name="Pan H."/>
            <person name="Kapheim K."/>
        </authorList>
    </citation>
    <scope>NUCLEOTIDE SEQUENCE [LARGE SCALE GENOMIC DNA]</scope>
    <source>
        <strain evidence="1">0110345459</strain>
    </source>
</reference>
<proteinExistence type="predicted"/>
<evidence type="ECO:0000313" key="2">
    <source>
        <dbReference type="Proteomes" id="UP000053825"/>
    </source>
</evidence>
<dbReference type="GO" id="GO:0008168">
    <property type="term" value="F:methyltransferase activity"/>
    <property type="evidence" value="ECO:0007669"/>
    <property type="project" value="UniProtKB-KW"/>
</dbReference>
<dbReference type="EMBL" id="KQ414708">
    <property type="protein sequence ID" value="KOC63046.1"/>
    <property type="molecule type" value="Genomic_DNA"/>
</dbReference>
<evidence type="ECO:0000313" key="1">
    <source>
        <dbReference type="EMBL" id="KOC63046.1"/>
    </source>
</evidence>
<name>A0A0L7QWV3_9HYME</name>
<accession>A0A0L7QWV3</accession>
<organism evidence="1 2">
    <name type="scientific">Habropoda laboriosa</name>
    <dbReference type="NCBI Taxonomy" id="597456"/>
    <lineage>
        <taxon>Eukaryota</taxon>
        <taxon>Metazoa</taxon>
        <taxon>Ecdysozoa</taxon>
        <taxon>Arthropoda</taxon>
        <taxon>Hexapoda</taxon>
        <taxon>Insecta</taxon>
        <taxon>Pterygota</taxon>
        <taxon>Neoptera</taxon>
        <taxon>Endopterygota</taxon>
        <taxon>Hymenoptera</taxon>
        <taxon>Apocrita</taxon>
        <taxon>Aculeata</taxon>
        <taxon>Apoidea</taxon>
        <taxon>Anthophila</taxon>
        <taxon>Apidae</taxon>
        <taxon>Habropoda</taxon>
    </lineage>
</organism>
<protein>
    <submittedName>
        <fullName evidence="1">Histone-lysine N-methyltransferase SETMAR</fullName>
    </submittedName>
</protein>
<dbReference type="Proteomes" id="UP000053825">
    <property type="component" value="Unassembled WGS sequence"/>
</dbReference>
<sequence>MNLENTPRSERFSYPIDDLLKEQAEANHRRICADSVKELGISHSTVWSHLMGEKRKLDRWISHKWTELDRRQTRLKVCSLLLLQNQSYLFLQRIFRHDRK</sequence>
<dbReference type="STRING" id="597456.A0A0L7QWV3"/>